<dbReference type="Pfam" id="PF26356">
    <property type="entry name" value="Pelota_N"/>
    <property type="match status" value="2"/>
</dbReference>
<dbReference type="Proteomes" id="UP000284657">
    <property type="component" value="Unassembled WGS sequence"/>
</dbReference>
<dbReference type="EMBL" id="MBAD02002299">
    <property type="protein sequence ID" value="RLN48502.1"/>
    <property type="molecule type" value="Genomic_DNA"/>
</dbReference>
<comment type="similarity">
    <text evidence="3 6">Belongs to the eukaryotic release factor 1 family. Pelota subfamily.</text>
</comment>
<accession>A0A3F2S3C5</accession>
<dbReference type="InterPro" id="IPR005142">
    <property type="entry name" value="eRF1_3"/>
</dbReference>
<feature type="compositionally biased region" description="Acidic residues" evidence="7">
    <location>
        <begin position="392"/>
        <end position="415"/>
    </location>
</feature>
<dbReference type="InterPro" id="IPR005140">
    <property type="entry name" value="eRF1_Pelota-like_N"/>
</dbReference>
<comment type="caution">
    <text evidence="10">The sequence shown here is derived from an EMBL/GenBank/DDBJ whole genome shotgun (WGS) entry which is preliminary data.</text>
</comment>
<evidence type="ECO:0000256" key="1">
    <source>
        <dbReference type="ARBA" id="ARBA00001968"/>
    </source>
</evidence>
<dbReference type="Gene3D" id="3.30.1330.30">
    <property type="match status" value="1"/>
</dbReference>
<keyword evidence="5 6" id="KW-0479">Metal-binding</keyword>
<reference evidence="11 12" key="1">
    <citation type="submission" date="2018-07" db="EMBL/GenBank/DDBJ databases">
        <title>Genome sequencing of oomycete isolates from Chile give support for New Zealand origin for Phytophthora kernoviae and make available the first Nothophytophthora sp. genome.</title>
        <authorList>
            <person name="Studholme D.J."/>
            <person name="Sanfuentes E."/>
            <person name="Panda P."/>
            <person name="Hill R."/>
            <person name="Sambles C."/>
            <person name="Grant M."/>
            <person name="Williams N.M."/>
            <person name="Mcdougal R.L."/>
        </authorList>
    </citation>
    <scope>NUCLEOTIDE SEQUENCE [LARGE SCALE GENOMIC DNA]</scope>
    <source>
        <strain evidence="10">Chile6</strain>
        <strain evidence="9">Chile7</strain>
    </source>
</reference>
<comment type="subcellular location">
    <subcellularLocation>
        <location evidence="2 6">Cytoplasm</location>
    </subcellularLocation>
</comment>
<dbReference type="InterPro" id="IPR058547">
    <property type="entry name" value="Pelota_N"/>
</dbReference>
<dbReference type="Pfam" id="PF03464">
    <property type="entry name" value="eRF1_2"/>
    <property type="match status" value="1"/>
</dbReference>
<dbReference type="PANTHER" id="PTHR10853:SF0">
    <property type="entry name" value="PROTEIN PELOTA HOMOLOG"/>
    <property type="match status" value="1"/>
</dbReference>
<dbReference type="OrthoDB" id="10249111at2759"/>
<evidence type="ECO:0000256" key="4">
    <source>
        <dbReference type="ARBA" id="ARBA00022490"/>
    </source>
</evidence>
<dbReference type="GO" id="GO:0070651">
    <property type="term" value="P:nonfunctional rRNA decay"/>
    <property type="evidence" value="ECO:0007669"/>
    <property type="project" value="TreeGrafter"/>
</dbReference>
<dbReference type="GO" id="GO:0046872">
    <property type="term" value="F:metal ion binding"/>
    <property type="evidence" value="ECO:0007669"/>
    <property type="project" value="UniProtKB-KW"/>
</dbReference>
<comment type="function">
    <text evidence="6">Component of the Pelota-HBS1L complex, a complex that recognizes stalled ribosomes and triggers the No-Go Decay (NGD) pathway. In the Pelota-HBS1L complex, pelo recognizes ribosomes stalled at the 3' end of an mRNA and engages stalled ribosomes by destabilizing mRNA in the mRNA channel.</text>
</comment>
<evidence type="ECO:0000313" key="10">
    <source>
        <dbReference type="EMBL" id="RLN69503.1"/>
    </source>
</evidence>
<evidence type="ECO:0000256" key="5">
    <source>
        <dbReference type="ARBA" id="ARBA00022723"/>
    </source>
</evidence>
<dbReference type="GO" id="GO:0005737">
    <property type="term" value="C:cytoplasm"/>
    <property type="evidence" value="ECO:0007669"/>
    <property type="project" value="UniProtKB-SubCell"/>
</dbReference>
<dbReference type="GO" id="GO:0032790">
    <property type="term" value="P:ribosome disassembly"/>
    <property type="evidence" value="ECO:0007669"/>
    <property type="project" value="TreeGrafter"/>
</dbReference>
<evidence type="ECO:0000313" key="12">
    <source>
        <dbReference type="Proteomes" id="UP000284657"/>
    </source>
</evidence>
<dbReference type="Gene3D" id="2.30.30.870">
    <property type="entry name" value="Pelota, domain A"/>
    <property type="match status" value="2"/>
</dbReference>
<evidence type="ECO:0000256" key="7">
    <source>
        <dbReference type="SAM" id="MobiDB-lite"/>
    </source>
</evidence>
<evidence type="ECO:0000259" key="8">
    <source>
        <dbReference type="SMART" id="SM01194"/>
    </source>
</evidence>
<evidence type="ECO:0000313" key="11">
    <source>
        <dbReference type="Proteomes" id="UP000277300"/>
    </source>
</evidence>
<name>A0A3F2S3C5_9STRA</name>
<evidence type="ECO:0000256" key="2">
    <source>
        <dbReference type="ARBA" id="ARBA00004496"/>
    </source>
</evidence>
<dbReference type="Pfam" id="PF03465">
    <property type="entry name" value="eRF1_3"/>
    <property type="match status" value="1"/>
</dbReference>
<feature type="region of interest" description="Disordered" evidence="7">
    <location>
        <begin position="391"/>
        <end position="426"/>
    </location>
</feature>
<dbReference type="Gene3D" id="3.30.420.60">
    <property type="entry name" value="eRF1 domain 2"/>
    <property type="match status" value="1"/>
</dbReference>
<dbReference type="FunFam" id="3.30.1330.30:FF:000008">
    <property type="entry name" value="Protein pelota homolog"/>
    <property type="match status" value="1"/>
</dbReference>
<dbReference type="FunFam" id="3.30.420.60:FF:000002">
    <property type="entry name" value="Protein pelota homolog"/>
    <property type="match status" value="1"/>
</dbReference>
<dbReference type="InterPro" id="IPR005141">
    <property type="entry name" value="eRF1_2"/>
</dbReference>
<evidence type="ECO:0000256" key="3">
    <source>
        <dbReference type="ARBA" id="ARBA00009504"/>
    </source>
</evidence>
<organism evidence="10 11">
    <name type="scientific">Phytophthora kernoviae</name>
    <dbReference type="NCBI Taxonomy" id="325452"/>
    <lineage>
        <taxon>Eukaryota</taxon>
        <taxon>Sar</taxon>
        <taxon>Stramenopiles</taxon>
        <taxon>Oomycota</taxon>
        <taxon>Peronosporomycetes</taxon>
        <taxon>Peronosporales</taxon>
        <taxon>Peronosporaceae</taxon>
        <taxon>Phytophthora</taxon>
    </lineage>
</organism>
<dbReference type="InterPro" id="IPR004405">
    <property type="entry name" value="TF_pelota"/>
</dbReference>
<dbReference type="SMART" id="SM01194">
    <property type="entry name" value="eRF1_1"/>
    <property type="match status" value="1"/>
</dbReference>
<dbReference type="InterPro" id="IPR029064">
    <property type="entry name" value="Ribosomal_eL30-like_sf"/>
</dbReference>
<dbReference type="AlphaFoldDB" id="A0A3F2S3C5"/>
<dbReference type="Proteomes" id="UP000277300">
    <property type="component" value="Unassembled WGS sequence"/>
</dbReference>
<dbReference type="InterPro" id="IPR038069">
    <property type="entry name" value="Pelota/DOM34_N"/>
</dbReference>
<keyword evidence="4 6" id="KW-0963">Cytoplasm</keyword>
<protein>
    <recommendedName>
        <fullName evidence="6">Protein pelota homolog</fullName>
    </recommendedName>
</protein>
<dbReference type="NCBIfam" id="TIGR00111">
    <property type="entry name" value="pelota"/>
    <property type="match status" value="1"/>
</dbReference>
<dbReference type="EMBL" id="MBDO02000004">
    <property type="protein sequence ID" value="RLN69503.1"/>
    <property type="molecule type" value="Genomic_DNA"/>
</dbReference>
<dbReference type="GO" id="GO:0071025">
    <property type="term" value="P:RNA surveillance"/>
    <property type="evidence" value="ECO:0007669"/>
    <property type="project" value="InterPro"/>
</dbReference>
<dbReference type="GO" id="GO:0070481">
    <property type="term" value="P:nuclear-transcribed mRNA catabolic process, non-stop decay"/>
    <property type="evidence" value="ECO:0007669"/>
    <property type="project" value="InterPro"/>
</dbReference>
<dbReference type="GO" id="GO:0070966">
    <property type="term" value="P:nuclear-transcribed mRNA catabolic process, no-go decay"/>
    <property type="evidence" value="ECO:0007669"/>
    <property type="project" value="InterPro"/>
</dbReference>
<dbReference type="PANTHER" id="PTHR10853">
    <property type="entry name" value="PELOTA"/>
    <property type="match status" value="1"/>
</dbReference>
<feature type="domain" description="eRF1/Pelota-like N-terminal" evidence="8">
    <location>
        <begin position="1"/>
        <end position="151"/>
    </location>
</feature>
<proteinExistence type="inferred from homology"/>
<comment type="cofactor">
    <cofactor evidence="1 6">
        <name>a divalent metal cation</name>
        <dbReference type="ChEBI" id="CHEBI:60240"/>
    </cofactor>
</comment>
<evidence type="ECO:0000313" key="9">
    <source>
        <dbReference type="EMBL" id="RLN48502.1"/>
    </source>
</evidence>
<dbReference type="SUPFAM" id="SSF159065">
    <property type="entry name" value="Dom34/Pelota N-terminal domain-like"/>
    <property type="match status" value="1"/>
</dbReference>
<evidence type="ECO:0000256" key="6">
    <source>
        <dbReference type="RuleBase" id="RU362019"/>
    </source>
</evidence>
<dbReference type="InterPro" id="IPR042226">
    <property type="entry name" value="eFR1_2_sf"/>
</dbReference>
<dbReference type="SUPFAM" id="SSF55315">
    <property type="entry name" value="L30e-like"/>
    <property type="match status" value="1"/>
</dbReference>
<gene>
    <name evidence="9" type="ORF">BBJ29_001752</name>
    <name evidence="10" type="ORF">BBP00_00000301</name>
</gene>
<dbReference type="SUPFAM" id="SSF53137">
    <property type="entry name" value="Translational machinery components"/>
    <property type="match status" value="1"/>
</dbReference>
<sequence length="426" mass="48033">MKLLKKQVNEKDGAGSVVLRAEEPEDMWHIYNLIHVSDSVKTTTIRKVVKEGVTGSTSSQRVRMTLQIEVRCYMHCYVLVKWTSNDCEQVEQVNFDPALCVLRIKGKNVMESQYVRMGAYHTLDLEMNRDFTLTKNCWDVMSLERIEAACDITKQAELAAVVMQVGLAHLCLIKGDMTVIRAKIETSVPKKRPGNSAHAKSTEKFYENIVRSVRQHIDFKLVKCVLLASPGFVKDDFYKFMVEQAVRQDDKLILENKSKFVLCHSSSGHKHALDEVLNDPAIQSQVANTKAVEDVKCLERFFSMLHIDQDRAYYGLKHVDRANANMAIETLMITDALFRSQDIASRRKYVDLVESVRDNGGTVRLFSSLHVSGEKLGQVSGVAAILRFPMPEIDEEDQDEGSDSDSEDDKEDESGVGDLSVEALGM</sequence>